<keyword evidence="3" id="KW-1185">Reference proteome</keyword>
<name>A0A8X6Q5J0_NEPPI</name>
<feature type="chain" id="PRO_5036504267" evidence="1">
    <location>
        <begin position="21"/>
        <end position="51"/>
    </location>
</feature>
<proteinExistence type="predicted"/>
<dbReference type="OrthoDB" id="10503199at2759"/>
<feature type="signal peptide" evidence="1">
    <location>
        <begin position="1"/>
        <end position="20"/>
    </location>
</feature>
<evidence type="ECO:0000313" key="3">
    <source>
        <dbReference type="Proteomes" id="UP000887013"/>
    </source>
</evidence>
<reference evidence="2" key="1">
    <citation type="submission" date="2020-08" db="EMBL/GenBank/DDBJ databases">
        <title>Multicomponent nature underlies the extraordinary mechanical properties of spider dragline silk.</title>
        <authorList>
            <person name="Kono N."/>
            <person name="Nakamura H."/>
            <person name="Mori M."/>
            <person name="Yoshida Y."/>
            <person name="Ohtoshi R."/>
            <person name="Malay A.D."/>
            <person name="Moran D.A.P."/>
            <person name="Tomita M."/>
            <person name="Numata K."/>
            <person name="Arakawa K."/>
        </authorList>
    </citation>
    <scope>NUCLEOTIDE SEQUENCE</scope>
</reference>
<dbReference type="Proteomes" id="UP000887013">
    <property type="component" value="Unassembled WGS sequence"/>
</dbReference>
<evidence type="ECO:0000313" key="2">
    <source>
        <dbReference type="EMBL" id="GFU01223.1"/>
    </source>
</evidence>
<evidence type="ECO:0000256" key="1">
    <source>
        <dbReference type="SAM" id="SignalP"/>
    </source>
</evidence>
<gene>
    <name evidence="2" type="ORF">NPIL_340501</name>
</gene>
<dbReference type="AlphaFoldDB" id="A0A8X6Q5J0"/>
<comment type="caution">
    <text evidence="2">The sequence shown here is derived from an EMBL/GenBank/DDBJ whole genome shotgun (WGS) entry which is preliminary data.</text>
</comment>
<feature type="non-terminal residue" evidence="2">
    <location>
        <position position="1"/>
    </location>
</feature>
<keyword evidence="1" id="KW-0732">Signal</keyword>
<organism evidence="2 3">
    <name type="scientific">Nephila pilipes</name>
    <name type="common">Giant wood spider</name>
    <name type="synonym">Nephila maculata</name>
    <dbReference type="NCBI Taxonomy" id="299642"/>
    <lineage>
        <taxon>Eukaryota</taxon>
        <taxon>Metazoa</taxon>
        <taxon>Ecdysozoa</taxon>
        <taxon>Arthropoda</taxon>
        <taxon>Chelicerata</taxon>
        <taxon>Arachnida</taxon>
        <taxon>Araneae</taxon>
        <taxon>Araneomorphae</taxon>
        <taxon>Entelegynae</taxon>
        <taxon>Araneoidea</taxon>
        <taxon>Nephilidae</taxon>
        <taxon>Nephila</taxon>
    </lineage>
</organism>
<accession>A0A8X6Q5J0</accession>
<protein>
    <submittedName>
        <fullName evidence="2">Uncharacterized protein</fullName>
    </submittedName>
</protein>
<sequence>IFVLLFLVSVLAIMCDLSWAMPHHHGHHGRSEAVEMLAAGLIAKMLSEMHG</sequence>
<dbReference type="EMBL" id="BMAW01122960">
    <property type="protein sequence ID" value="GFU01223.1"/>
    <property type="molecule type" value="Genomic_DNA"/>
</dbReference>